<dbReference type="InterPro" id="IPR036390">
    <property type="entry name" value="WH_DNA-bd_sf"/>
</dbReference>
<proteinExistence type="predicted"/>
<accession>A0A7H8TPU0</accession>
<dbReference type="InterPro" id="IPR036388">
    <property type="entry name" value="WH-like_DNA-bd_sf"/>
</dbReference>
<protein>
    <submittedName>
        <fullName evidence="1">MarR family transcriptional regulator</fullName>
    </submittedName>
</protein>
<gene>
    <name evidence="1" type="ORF">HUT05_24840</name>
</gene>
<reference evidence="1 2" key="1">
    <citation type="submission" date="2020-06" db="EMBL/GenBank/DDBJ databases">
        <title>Genome mining for natural products.</title>
        <authorList>
            <person name="Zhang B."/>
            <person name="Shi J."/>
            <person name="Ge H."/>
        </authorList>
    </citation>
    <scope>NUCLEOTIDE SEQUENCE [LARGE SCALE GENOMIC DNA]</scope>
    <source>
        <strain evidence="1 2">NA02069</strain>
    </source>
</reference>
<keyword evidence="2" id="KW-1185">Reference proteome</keyword>
<name>A0A7H8TPU0_STRCX</name>
<evidence type="ECO:0000313" key="2">
    <source>
        <dbReference type="Proteomes" id="UP000509418"/>
    </source>
</evidence>
<dbReference type="Proteomes" id="UP000509418">
    <property type="component" value="Chromosome"/>
</dbReference>
<dbReference type="SUPFAM" id="SSF46785">
    <property type="entry name" value="Winged helix' DNA-binding domain"/>
    <property type="match status" value="1"/>
</dbReference>
<organism evidence="1 2">
    <name type="scientific">Streptomyces chartreusis</name>
    <dbReference type="NCBI Taxonomy" id="1969"/>
    <lineage>
        <taxon>Bacteria</taxon>
        <taxon>Bacillati</taxon>
        <taxon>Actinomycetota</taxon>
        <taxon>Actinomycetes</taxon>
        <taxon>Kitasatosporales</taxon>
        <taxon>Streptomycetaceae</taxon>
        <taxon>Streptomyces</taxon>
    </lineage>
</organism>
<dbReference type="Gene3D" id="1.10.10.10">
    <property type="entry name" value="Winged helix-like DNA-binding domain superfamily/Winged helix DNA-binding domain"/>
    <property type="match status" value="1"/>
</dbReference>
<sequence length="179" mass="19928">MPPQSRSRKTDAVDLATGEVVQLEIFGDDDSLKRKKAAVRYDWTPHPGRHTNLAKALMQKVWDKDSGYDQNDRDILGFYLAHSPEGVEPLRLTFKEIAEKLGVRQEKVSKAVDKLHSGGLLLLTEKVARVKFFRVNPRAGYDGPAAEQVEAVKDARFPVVPAPKAKATGRPVRREAKAS</sequence>
<dbReference type="EMBL" id="CP056041">
    <property type="protein sequence ID" value="QKZ24942.1"/>
    <property type="molecule type" value="Genomic_DNA"/>
</dbReference>
<evidence type="ECO:0000313" key="1">
    <source>
        <dbReference type="EMBL" id="QKZ24942.1"/>
    </source>
</evidence>
<dbReference type="AlphaFoldDB" id="A0A7H8TPU0"/>